<organism evidence="7 8">
    <name type="scientific">Silvimonas amylolytica</name>
    <dbReference type="NCBI Taxonomy" id="449663"/>
    <lineage>
        <taxon>Bacteria</taxon>
        <taxon>Pseudomonadati</taxon>
        <taxon>Pseudomonadota</taxon>
        <taxon>Betaproteobacteria</taxon>
        <taxon>Neisseriales</taxon>
        <taxon>Chitinibacteraceae</taxon>
        <taxon>Silvimonas</taxon>
    </lineage>
</organism>
<gene>
    <name evidence="7" type="ORF">GCM10010971_18410</name>
</gene>
<dbReference type="InterPro" id="IPR016143">
    <property type="entry name" value="Citrate_synth-like_sm_a-sub"/>
</dbReference>
<accession>A0ABQ2PK85</accession>
<evidence type="ECO:0000256" key="6">
    <source>
        <dbReference type="RuleBase" id="RU003406"/>
    </source>
</evidence>
<dbReference type="EMBL" id="BMLY01000002">
    <property type="protein sequence ID" value="GGP26022.1"/>
    <property type="molecule type" value="Genomic_DNA"/>
</dbReference>
<dbReference type="Gene3D" id="1.10.230.10">
    <property type="entry name" value="Cytochrome P450-Terp, domain 2"/>
    <property type="match status" value="1"/>
</dbReference>
<dbReference type="PANTHER" id="PTHR11739:SF23">
    <property type="entry name" value="CITRATE SYNTHASE 2-RELATED"/>
    <property type="match status" value="1"/>
</dbReference>
<proteinExistence type="inferred from homology"/>
<name>A0ABQ2PK85_9NEIS</name>
<keyword evidence="8" id="KW-1185">Reference proteome</keyword>
<keyword evidence="3 5" id="KW-0808">Transferase</keyword>
<dbReference type="InterPro" id="IPR036969">
    <property type="entry name" value="Citrate_synthase_sf"/>
</dbReference>
<dbReference type="Gene3D" id="1.10.580.10">
    <property type="entry name" value="Citrate Synthase, domain 1"/>
    <property type="match status" value="1"/>
</dbReference>
<evidence type="ECO:0000256" key="2">
    <source>
        <dbReference type="ARBA" id="ARBA00010566"/>
    </source>
</evidence>
<dbReference type="NCBIfam" id="NF009005">
    <property type="entry name" value="PRK12350.1"/>
    <property type="match status" value="1"/>
</dbReference>
<dbReference type="SUPFAM" id="SSF48256">
    <property type="entry name" value="Citrate synthase"/>
    <property type="match status" value="1"/>
</dbReference>
<evidence type="ECO:0000313" key="8">
    <source>
        <dbReference type="Proteomes" id="UP000621859"/>
    </source>
</evidence>
<evidence type="ECO:0000313" key="7">
    <source>
        <dbReference type="EMBL" id="GGP26022.1"/>
    </source>
</evidence>
<evidence type="ECO:0000256" key="3">
    <source>
        <dbReference type="ARBA" id="ARBA00022679"/>
    </source>
</evidence>
<dbReference type="PROSITE" id="PS00480">
    <property type="entry name" value="CITRATE_SYNTHASE"/>
    <property type="match status" value="1"/>
</dbReference>
<dbReference type="PRINTS" id="PR00143">
    <property type="entry name" value="CITRTSNTHASE"/>
</dbReference>
<evidence type="ECO:0000256" key="5">
    <source>
        <dbReference type="PIRNR" id="PIRNR001369"/>
    </source>
</evidence>
<reference evidence="8" key="1">
    <citation type="journal article" date="2019" name="Int. J. Syst. Evol. Microbiol.">
        <title>The Global Catalogue of Microorganisms (GCM) 10K type strain sequencing project: providing services to taxonomists for standard genome sequencing and annotation.</title>
        <authorList>
            <consortium name="The Broad Institute Genomics Platform"/>
            <consortium name="The Broad Institute Genome Sequencing Center for Infectious Disease"/>
            <person name="Wu L."/>
            <person name="Ma J."/>
        </authorList>
    </citation>
    <scope>NUCLEOTIDE SEQUENCE [LARGE SCALE GENOMIC DNA]</scope>
    <source>
        <strain evidence="8">CGMCC 1.8860</strain>
    </source>
</reference>
<dbReference type="InterPro" id="IPR002020">
    <property type="entry name" value="Citrate_synthase"/>
</dbReference>
<dbReference type="InterPro" id="IPR019810">
    <property type="entry name" value="Citrate_synthase_AS"/>
</dbReference>
<evidence type="ECO:0000256" key="1">
    <source>
        <dbReference type="ARBA" id="ARBA00004751"/>
    </source>
</evidence>
<comment type="similarity">
    <text evidence="2 5 6">Belongs to the citrate synthase family.</text>
</comment>
<evidence type="ECO:0000256" key="4">
    <source>
        <dbReference type="ARBA" id="ARBA00049288"/>
    </source>
</evidence>
<dbReference type="Pfam" id="PF00285">
    <property type="entry name" value="Citrate_synt"/>
    <property type="match status" value="1"/>
</dbReference>
<dbReference type="PANTHER" id="PTHR11739">
    <property type="entry name" value="CITRATE SYNTHASE"/>
    <property type="match status" value="1"/>
</dbReference>
<sequence>MTTGLDGVIAAQTRLSHVDGEAGRLILCGYELEQLAGHWTYEEVVALLWQDLVPHPADLRQALGSGRTQAWQRFSPLLPCLDGMSAMEGMRFLLAAMPDEPVDATLLLAAAGVAMATAMRRAAGEMAIAPEIHLGHAADMLRMLRGRAGDIAEIRAFETYLVAAVDHGLNASTFTARVVASTEAGLASAVIAALGALKGPLHGGAPGPVLDMLDAIGSADRADVWVETAIARGERLMGFGHRIYRVRDPRADVLKAAVNVLRGRSNRIALAEVVEQAGLKALARHKPGRRLDINTEFYTALLLEALDVPRAGFTPVFASARTAGWIAHACEQQQTGRLLRPASQYVGPWPEPHLA</sequence>
<protein>
    <recommendedName>
        <fullName evidence="5">Citrate synthase</fullName>
    </recommendedName>
</protein>
<comment type="catalytic activity">
    <reaction evidence="4">
        <text>oxaloacetate + acetyl-CoA + H2O = citrate + CoA + H(+)</text>
        <dbReference type="Rhea" id="RHEA:16845"/>
        <dbReference type="ChEBI" id="CHEBI:15377"/>
        <dbReference type="ChEBI" id="CHEBI:15378"/>
        <dbReference type="ChEBI" id="CHEBI:16452"/>
        <dbReference type="ChEBI" id="CHEBI:16947"/>
        <dbReference type="ChEBI" id="CHEBI:57287"/>
        <dbReference type="ChEBI" id="CHEBI:57288"/>
        <dbReference type="EC" id="2.3.3.16"/>
    </reaction>
</comment>
<comment type="caution">
    <text evidence="7">The sequence shown here is derived from an EMBL/GenBank/DDBJ whole genome shotgun (WGS) entry which is preliminary data.</text>
</comment>
<dbReference type="Proteomes" id="UP000621859">
    <property type="component" value="Unassembled WGS sequence"/>
</dbReference>
<dbReference type="RefSeq" id="WP_188692134.1">
    <property type="nucleotide sequence ID" value="NZ_BMLY01000002.1"/>
</dbReference>
<comment type="pathway">
    <text evidence="1">Carbohydrate metabolism; tricarboxylic acid cycle; isocitrate from oxaloacetate: step 1/2.</text>
</comment>
<dbReference type="InterPro" id="IPR024176">
    <property type="entry name" value="Citrate_synthase_bac-typ"/>
</dbReference>
<dbReference type="InterPro" id="IPR016142">
    <property type="entry name" value="Citrate_synth-like_lrg_a-sub"/>
</dbReference>
<dbReference type="PIRSF" id="PIRSF001369">
    <property type="entry name" value="Citrate_synth"/>
    <property type="match status" value="1"/>
</dbReference>